<organism evidence="9 10">
    <name type="scientific">Ralstonia wenshanensis</name>
    <dbReference type="NCBI Taxonomy" id="2842456"/>
    <lineage>
        <taxon>Bacteria</taxon>
        <taxon>Pseudomonadati</taxon>
        <taxon>Pseudomonadota</taxon>
        <taxon>Betaproteobacteria</taxon>
        <taxon>Burkholderiales</taxon>
        <taxon>Burkholderiaceae</taxon>
        <taxon>Ralstonia</taxon>
    </lineage>
</organism>
<dbReference type="EMBL" id="CATWAF010000001">
    <property type="protein sequence ID" value="CAJ0688279.1"/>
    <property type="molecule type" value="Genomic_DNA"/>
</dbReference>
<dbReference type="PANTHER" id="PTHR48111:SF40">
    <property type="entry name" value="PHOSPHATE REGULON TRANSCRIPTIONAL REGULATORY PROTEIN PHOB"/>
    <property type="match status" value="1"/>
</dbReference>
<dbReference type="CDD" id="cd00383">
    <property type="entry name" value="trans_reg_C"/>
    <property type="match status" value="1"/>
</dbReference>
<dbReference type="GO" id="GO:0032993">
    <property type="term" value="C:protein-DNA complex"/>
    <property type="evidence" value="ECO:0007669"/>
    <property type="project" value="TreeGrafter"/>
</dbReference>
<proteinExistence type="predicted"/>
<keyword evidence="2" id="KW-0902">Two-component regulatory system</keyword>
<dbReference type="InterPro" id="IPR001867">
    <property type="entry name" value="OmpR/PhoB-type_DNA-bd"/>
</dbReference>
<name>A0AAD2AX11_9RALS</name>
<feature type="region of interest" description="Disordered" evidence="6">
    <location>
        <begin position="1"/>
        <end position="25"/>
    </location>
</feature>
<dbReference type="InterPro" id="IPR001789">
    <property type="entry name" value="Sig_transdc_resp-reg_receiver"/>
</dbReference>
<dbReference type="Gene3D" id="1.10.10.10">
    <property type="entry name" value="Winged helix-like DNA-binding domain superfamily/Winged helix DNA-binding domain"/>
    <property type="match status" value="1"/>
</dbReference>
<dbReference type="GO" id="GO:0000976">
    <property type="term" value="F:transcription cis-regulatory region binding"/>
    <property type="evidence" value="ECO:0007669"/>
    <property type="project" value="TreeGrafter"/>
</dbReference>
<dbReference type="GO" id="GO:0005829">
    <property type="term" value="C:cytosol"/>
    <property type="evidence" value="ECO:0007669"/>
    <property type="project" value="TreeGrafter"/>
</dbReference>
<dbReference type="Proteomes" id="UP001189915">
    <property type="component" value="Unassembled WGS sequence"/>
</dbReference>
<keyword evidence="10" id="KW-1185">Reference proteome</keyword>
<dbReference type="Gene3D" id="6.10.250.690">
    <property type="match status" value="1"/>
</dbReference>
<dbReference type="PROSITE" id="PS51755">
    <property type="entry name" value="OMPR_PHOB"/>
    <property type="match status" value="1"/>
</dbReference>
<dbReference type="Gene3D" id="3.40.50.2300">
    <property type="match status" value="1"/>
</dbReference>
<dbReference type="InterPro" id="IPR011006">
    <property type="entry name" value="CheY-like_superfamily"/>
</dbReference>
<dbReference type="Pfam" id="PF00486">
    <property type="entry name" value="Trans_reg_C"/>
    <property type="match status" value="1"/>
</dbReference>
<sequence length="277" mass="30683">MVAGGSNNDAPVRDPDHNDERSEPAFRIAMPDPKRGKAIQMAIRIASVEDNQAQSDLIREILVSSGYECECFSNGDAFVKALRDRTFDLLLLDWQLPDISGIQLVSWVRQTVGPALPVLFLTNRSLEDDVVRGLAAGADDYVVKPVRRAELVARVGALLRRAAPRTSESLERIRVGPYAVDPVGRVLTLNGSQVELSPREFDLGLYLFRNVGKLVPRELIEQAVWGRSIGPDSRTLATHISKLRLKLDLNQKNGVRLVSVYSHGYRLETTQEDGEAS</sequence>
<dbReference type="SMART" id="SM00862">
    <property type="entry name" value="Trans_reg_C"/>
    <property type="match status" value="1"/>
</dbReference>
<evidence type="ECO:0000256" key="1">
    <source>
        <dbReference type="ARBA" id="ARBA00022553"/>
    </source>
</evidence>
<feature type="compositionally biased region" description="Basic and acidic residues" evidence="6">
    <location>
        <begin position="11"/>
        <end position="24"/>
    </location>
</feature>
<evidence type="ECO:0000256" key="6">
    <source>
        <dbReference type="SAM" id="MobiDB-lite"/>
    </source>
</evidence>
<dbReference type="AlphaFoldDB" id="A0AAD2AX11"/>
<feature type="modified residue" description="4-aspartylphosphate" evidence="4">
    <location>
        <position position="93"/>
    </location>
</feature>
<keyword evidence="3 5" id="KW-0238">DNA-binding</keyword>
<protein>
    <submittedName>
        <fullName evidence="9">Alkaline phosphatase synthesis transcriptional regulatory protein PhoP</fullName>
    </submittedName>
</protein>
<dbReference type="SUPFAM" id="SSF52172">
    <property type="entry name" value="CheY-like"/>
    <property type="match status" value="1"/>
</dbReference>
<dbReference type="SMART" id="SM00448">
    <property type="entry name" value="REC"/>
    <property type="match status" value="1"/>
</dbReference>
<dbReference type="PANTHER" id="PTHR48111">
    <property type="entry name" value="REGULATOR OF RPOS"/>
    <property type="match status" value="1"/>
</dbReference>
<accession>A0AAD2AX11</accession>
<gene>
    <name evidence="9" type="primary">phoP</name>
    <name evidence="9" type="ORF">LMG18091_00912</name>
</gene>
<dbReference type="CDD" id="cd17574">
    <property type="entry name" value="REC_OmpR"/>
    <property type="match status" value="1"/>
</dbReference>
<evidence type="ECO:0000256" key="4">
    <source>
        <dbReference type="PROSITE-ProRule" id="PRU00169"/>
    </source>
</evidence>
<evidence type="ECO:0000313" key="10">
    <source>
        <dbReference type="Proteomes" id="UP001189915"/>
    </source>
</evidence>
<evidence type="ECO:0000256" key="3">
    <source>
        <dbReference type="ARBA" id="ARBA00023125"/>
    </source>
</evidence>
<dbReference type="InterPro" id="IPR039420">
    <property type="entry name" value="WalR-like"/>
</dbReference>
<evidence type="ECO:0000256" key="2">
    <source>
        <dbReference type="ARBA" id="ARBA00023012"/>
    </source>
</evidence>
<evidence type="ECO:0000259" key="8">
    <source>
        <dbReference type="PROSITE" id="PS51755"/>
    </source>
</evidence>
<keyword evidence="1 4" id="KW-0597">Phosphoprotein</keyword>
<comment type="caution">
    <text evidence="9">The sequence shown here is derived from an EMBL/GenBank/DDBJ whole genome shotgun (WGS) entry which is preliminary data.</text>
</comment>
<reference evidence="9 10" key="1">
    <citation type="submission" date="2023-07" db="EMBL/GenBank/DDBJ databases">
        <authorList>
            <person name="Peeters C."/>
        </authorList>
    </citation>
    <scope>NUCLEOTIDE SEQUENCE [LARGE SCALE GENOMIC DNA]</scope>
    <source>
        <strain evidence="9 10">LMG 18091</strain>
    </source>
</reference>
<dbReference type="GO" id="GO:0006355">
    <property type="term" value="P:regulation of DNA-templated transcription"/>
    <property type="evidence" value="ECO:0007669"/>
    <property type="project" value="InterPro"/>
</dbReference>
<evidence type="ECO:0000259" key="7">
    <source>
        <dbReference type="PROSITE" id="PS50110"/>
    </source>
</evidence>
<dbReference type="PROSITE" id="PS50110">
    <property type="entry name" value="RESPONSE_REGULATORY"/>
    <property type="match status" value="1"/>
</dbReference>
<feature type="DNA-binding region" description="OmpR/PhoB-type" evidence="5">
    <location>
        <begin position="170"/>
        <end position="269"/>
    </location>
</feature>
<feature type="domain" description="OmpR/PhoB-type" evidence="8">
    <location>
        <begin position="170"/>
        <end position="269"/>
    </location>
</feature>
<feature type="domain" description="Response regulatory" evidence="7">
    <location>
        <begin position="44"/>
        <end position="159"/>
    </location>
</feature>
<dbReference type="GO" id="GO:0000156">
    <property type="term" value="F:phosphorelay response regulator activity"/>
    <property type="evidence" value="ECO:0007669"/>
    <property type="project" value="TreeGrafter"/>
</dbReference>
<dbReference type="Pfam" id="PF00072">
    <property type="entry name" value="Response_reg"/>
    <property type="match status" value="1"/>
</dbReference>
<evidence type="ECO:0000313" key="9">
    <source>
        <dbReference type="EMBL" id="CAJ0688279.1"/>
    </source>
</evidence>
<dbReference type="InterPro" id="IPR036388">
    <property type="entry name" value="WH-like_DNA-bd_sf"/>
</dbReference>
<evidence type="ECO:0000256" key="5">
    <source>
        <dbReference type="PROSITE-ProRule" id="PRU01091"/>
    </source>
</evidence>